<evidence type="ECO:0000256" key="7">
    <source>
        <dbReference type="ARBA" id="ARBA00023010"/>
    </source>
</evidence>
<dbReference type="Pfam" id="PF07549">
    <property type="entry name" value="Sec_GG"/>
    <property type="match status" value="1"/>
</dbReference>
<keyword evidence="4 9" id="KW-0812">Transmembrane</keyword>
<dbReference type="SUPFAM" id="SSF82866">
    <property type="entry name" value="Multidrug efflux transporter AcrB transmembrane domain"/>
    <property type="match status" value="1"/>
</dbReference>
<comment type="function">
    <text evidence="9">Part of the Sec protein translocase complex. Interacts with the SecYEG preprotein conducting channel. SecDF uses the proton motive force (PMF) to complete protein translocation after the ATP-dependent function of SecA.</text>
</comment>
<dbReference type="EMBL" id="NIQC01000015">
    <property type="protein sequence ID" value="OWZ83611.1"/>
    <property type="molecule type" value="Genomic_DNA"/>
</dbReference>
<feature type="transmembrane region" description="Helical" evidence="9">
    <location>
        <begin position="286"/>
        <end position="304"/>
    </location>
</feature>
<evidence type="ECO:0000256" key="4">
    <source>
        <dbReference type="ARBA" id="ARBA00022692"/>
    </source>
</evidence>
<keyword evidence="7 9" id="KW-0811">Translocation</keyword>
<evidence type="ECO:0000259" key="11">
    <source>
        <dbReference type="Pfam" id="PF21760"/>
    </source>
</evidence>
<feature type="domain" description="Protein translocase subunit SecDF P1" evidence="11">
    <location>
        <begin position="60"/>
        <end position="116"/>
    </location>
</feature>
<dbReference type="Gene3D" id="3.30.70.3400">
    <property type="match status" value="1"/>
</dbReference>
<evidence type="ECO:0000256" key="1">
    <source>
        <dbReference type="ARBA" id="ARBA00004651"/>
    </source>
</evidence>
<comment type="subcellular location">
    <subcellularLocation>
        <location evidence="1 9">Cell membrane</location>
        <topology evidence="1 9">Multi-pass membrane protein</topology>
    </subcellularLocation>
</comment>
<evidence type="ECO:0000259" key="12">
    <source>
        <dbReference type="Pfam" id="PF22599"/>
    </source>
</evidence>
<dbReference type="InterPro" id="IPR048631">
    <property type="entry name" value="SecD_1st"/>
</dbReference>
<dbReference type="Pfam" id="PF02355">
    <property type="entry name" value="SecD_SecF_C"/>
    <property type="match status" value="1"/>
</dbReference>
<dbReference type="Pfam" id="PF22599">
    <property type="entry name" value="SecDF_P1_head"/>
    <property type="match status" value="1"/>
</dbReference>
<gene>
    <name evidence="9 13" type="primary">secD</name>
    <name evidence="13" type="ORF">CDO51_07830</name>
</gene>
<evidence type="ECO:0000313" key="13">
    <source>
        <dbReference type="EMBL" id="OWZ83611.1"/>
    </source>
</evidence>
<dbReference type="RefSeq" id="WP_089023732.1">
    <property type="nucleotide sequence ID" value="NZ_NIQC01000015.1"/>
</dbReference>
<feature type="transmembrane region" description="Helical" evidence="9">
    <location>
        <begin position="353"/>
        <end position="375"/>
    </location>
</feature>
<keyword evidence="6 9" id="KW-1133">Transmembrane helix</keyword>
<evidence type="ECO:0000259" key="10">
    <source>
        <dbReference type="Pfam" id="PF02355"/>
    </source>
</evidence>
<comment type="similarity">
    <text evidence="9">Belongs to the SecD/SecF family. SecD subfamily.</text>
</comment>
<evidence type="ECO:0000256" key="3">
    <source>
        <dbReference type="ARBA" id="ARBA00022475"/>
    </source>
</evidence>
<protein>
    <recommendedName>
        <fullName evidence="9">Protein translocase subunit SecD</fullName>
    </recommendedName>
</protein>
<dbReference type="AlphaFoldDB" id="A0A226BXG8"/>
<dbReference type="HAMAP" id="MF_01463_B">
    <property type="entry name" value="SecD_B"/>
    <property type="match status" value="1"/>
</dbReference>
<feature type="domain" description="Protein export membrane protein SecD/SecF C-terminal" evidence="10">
    <location>
        <begin position="241"/>
        <end position="407"/>
    </location>
</feature>
<dbReference type="Gene3D" id="3.30.1360.200">
    <property type="match status" value="1"/>
</dbReference>
<dbReference type="InterPro" id="IPR048634">
    <property type="entry name" value="SecD_SecF_C"/>
</dbReference>
<proteinExistence type="inferred from homology"/>
<dbReference type="FunFam" id="1.20.1640.10:FF:000004">
    <property type="entry name" value="Protein translocase subunit SecD"/>
    <property type="match status" value="1"/>
</dbReference>
<evidence type="ECO:0000256" key="2">
    <source>
        <dbReference type="ARBA" id="ARBA00022448"/>
    </source>
</evidence>
<dbReference type="NCBIfam" id="TIGR01129">
    <property type="entry name" value="secD"/>
    <property type="match status" value="1"/>
</dbReference>
<dbReference type="GO" id="GO:0065002">
    <property type="term" value="P:intracellular protein transmembrane transport"/>
    <property type="evidence" value="ECO:0007669"/>
    <property type="project" value="UniProtKB-UniRule"/>
</dbReference>
<evidence type="ECO:0000313" key="14">
    <source>
        <dbReference type="Proteomes" id="UP000214588"/>
    </source>
</evidence>
<dbReference type="GO" id="GO:0006605">
    <property type="term" value="P:protein targeting"/>
    <property type="evidence" value="ECO:0007669"/>
    <property type="project" value="UniProtKB-UniRule"/>
</dbReference>
<dbReference type="InterPro" id="IPR005791">
    <property type="entry name" value="SecD"/>
</dbReference>
<organism evidence="13 14">
    <name type="scientific">Natranaerobius trueperi</name>
    <dbReference type="NCBI Taxonomy" id="759412"/>
    <lineage>
        <taxon>Bacteria</taxon>
        <taxon>Bacillati</taxon>
        <taxon>Bacillota</taxon>
        <taxon>Clostridia</taxon>
        <taxon>Natranaerobiales</taxon>
        <taxon>Natranaerobiaceae</taxon>
        <taxon>Natranaerobius</taxon>
    </lineage>
</organism>
<dbReference type="PANTHER" id="PTHR30081:SF1">
    <property type="entry name" value="PROTEIN TRANSLOCASE SUBUNIT SECD"/>
    <property type="match status" value="1"/>
</dbReference>
<keyword evidence="5 9" id="KW-0653">Protein transport</keyword>
<comment type="caution">
    <text evidence="13">The sequence shown here is derived from an EMBL/GenBank/DDBJ whole genome shotgun (WGS) entry which is preliminary data.</text>
</comment>
<reference evidence="13 14" key="1">
    <citation type="submission" date="2017-06" db="EMBL/GenBank/DDBJ databases">
        <title>Draft Genome Sequence of Natranaerobius trueperi halophilic, alkalithermophilic bacteria from soda lakes.</title>
        <authorList>
            <person name="Zhao B."/>
        </authorList>
    </citation>
    <scope>NUCLEOTIDE SEQUENCE [LARGE SCALE GENOMIC DNA]</scope>
    <source>
        <strain evidence="13 14">DSM 18760</strain>
    </source>
</reference>
<keyword evidence="3 9" id="KW-1003">Cell membrane</keyword>
<dbReference type="PANTHER" id="PTHR30081">
    <property type="entry name" value="PROTEIN-EXPORT MEMBRANE PROTEIN SEC"/>
    <property type="match status" value="1"/>
</dbReference>
<feature type="domain" description="SecDF P1 head subdomain" evidence="12">
    <location>
        <begin position="140"/>
        <end position="236"/>
    </location>
</feature>
<dbReference type="InterPro" id="IPR022646">
    <property type="entry name" value="SecD/SecF_CS"/>
</dbReference>
<dbReference type="NCBIfam" id="TIGR00916">
    <property type="entry name" value="2A0604s01"/>
    <property type="match status" value="1"/>
</dbReference>
<name>A0A226BXG8_9FIRM</name>
<comment type="subunit">
    <text evidence="9">Forms a complex with SecF. Part of the essential Sec protein translocation apparatus which comprises SecA, SecYEG and auxiliary proteins SecDF. Other proteins may also be involved.</text>
</comment>
<feature type="transmembrane region" description="Helical" evidence="9">
    <location>
        <begin position="310"/>
        <end position="332"/>
    </location>
</feature>
<evidence type="ECO:0000256" key="9">
    <source>
        <dbReference type="HAMAP-Rule" id="MF_01463"/>
    </source>
</evidence>
<evidence type="ECO:0000256" key="6">
    <source>
        <dbReference type="ARBA" id="ARBA00022989"/>
    </source>
</evidence>
<feature type="transmembrane region" description="Helical" evidence="9">
    <location>
        <begin position="259"/>
        <end position="279"/>
    </location>
</feature>
<accession>A0A226BXG8</accession>
<sequence>MIRWKKITMLMMVLLIVSVASFAVYSYATNNINLGLDLAGGVYVLLEADDVEGDDTDDAIDRALTIIRSRVDELGVSEPVVQREGQDRIRVELAGEDIDRDRAMEVIGRTARLEFYGPEIYYDLDLDEDETIENLDELGYSPLVTGDHLEDAGVGYGPQGQPYVSIDFTSEGARLFQQATEQNVGEPIVIVLDGEVVSAPNVRNVIRKGEAMIDGMASVEEANDVALMLRSGALPVSLIELETRTIGPSLGEDLREQSLTAGIIGFSLVLVFMIIMYRLPGLMSNIALIVYITLVFGFLVHLGATFTLPGIAGLILSVGMAVDANIIIFERIKEEINNGKTLRVSVESGFKRGIKTILDSNVTTLIAAAVLFYFGTGPIQGFAVTLSTGIIASMITAVLFTRLVLKLLVATGLVKNVKYFGVQRS</sequence>
<dbReference type="Pfam" id="PF21760">
    <property type="entry name" value="SecD_1st"/>
    <property type="match status" value="1"/>
</dbReference>
<dbReference type="Proteomes" id="UP000214588">
    <property type="component" value="Unassembled WGS sequence"/>
</dbReference>
<dbReference type="GO" id="GO:0043952">
    <property type="term" value="P:protein transport by the Sec complex"/>
    <property type="evidence" value="ECO:0007669"/>
    <property type="project" value="UniProtKB-UniRule"/>
</dbReference>
<evidence type="ECO:0000256" key="8">
    <source>
        <dbReference type="ARBA" id="ARBA00023136"/>
    </source>
</evidence>
<keyword evidence="14" id="KW-1185">Reference proteome</keyword>
<evidence type="ECO:0000256" key="5">
    <source>
        <dbReference type="ARBA" id="ARBA00022927"/>
    </source>
</evidence>
<dbReference type="GO" id="GO:0005886">
    <property type="term" value="C:plasma membrane"/>
    <property type="evidence" value="ECO:0007669"/>
    <property type="project" value="UniProtKB-SubCell"/>
</dbReference>
<dbReference type="OrthoDB" id="9805019at2"/>
<dbReference type="InterPro" id="IPR022813">
    <property type="entry name" value="SecD/SecF_arch_bac"/>
</dbReference>
<dbReference type="Gene3D" id="1.20.1640.10">
    <property type="entry name" value="Multidrug efflux transporter AcrB transmembrane domain"/>
    <property type="match status" value="1"/>
</dbReference>
<feature type="transmembrane region" description="Helical" evidence="9">
    <location>
        <begin position="381"/>
        <end position="405"/>
    </location>
</feature>
<keyword evidence="8 9" id="KW-0472">Membrane</keyword>
<comment type="caution">
    <text evidence="9">Lacks conserved residue(s) required for the propagation of feature annotation.</text>
</comment>
<dbReference type="InterPro" id="IPR054384">
    <property type="entry name" value="SecDF_P1_head"/>
</dbReference>
<keyword evidence="2 9" id="KW-0813">Transport</keyword>
<dbReference type="GO" id="GO:0015450">
    <property type="term" value="F:protein-transporting ATPase activity"/>
    <property type="evidence" value="ECO:0007669"/>
    <property type="project" value="InterPro"/>
</dbReference>
<dbReference type="InterPro" id="IPR055344">
    <property type="entry name" value="SecD_SecF_C_bact"/>
</dbReference>